<dbReference type="InterPro" id="IPR027417">
    <property type="entry name" value="P-loop_NTPase"/>
</dbReference>
<dbReference type="Proteomes" id="UP000678393">
    <property type="component" value="Unassembled WGS sequence"/>
</dbReference>
<dbReference type="PANTHER" id="PTHR46961">
    <property type="entry name" value="DYNEIN HEAVY CHAIN 1, AXONEMAL-LIKE PROTEIN"/>
    <property type="match status" value="1"/>
</dbReference>
<dbReference type="GO" id="GO:0007018">
    <property type="term" value="P:microtubule-based movement"/>
    <property type="evidence" value="ECO:0007669"/>
    <property type="project" value="InterPro"/>
</dbReference>
<dbReference type="OrthoDB" id="286107at2759"/>
<protein>
    <recommendedName>
        <fullName evidence="2">Dynein heavy chain AAA module D4 domain-containing protein</fullName>
    </recommendedName>
</protein>
<gene>
    <name evidence="3" type="ORF">CUNI_LOCUS17223</name>
</gene>
<dbReference type="GO" id="GO:0030286">
    <property type="term" value="C:dynein complex"/>
    <property type="evidence" value="ECO:0007669"/>
    <property type="project" value="InterPro"/>
</dbReference>
<dbReference type="AlphaFoldDB" id="A0A8S3ZVN4"/>
<dbReference type="PANTHER" id="PTHR46961:SF19">
    <property type="entry name" value="DYNEIN HEAVY CHAIN 5, AXONEMAL"/>
    <property type="match status" value="1"/>
</dbReference>
<comment type="caution">
    <text evidence="3">The sequence shown here is derived from an EMBL/GenBank/DDBJ whole genome shotgun (WGS) entry which is preliminary data.</text>
</comment>
<dbReference type="Gene3D" id="3.40.50.300">
    <property type="entry name" value="P-loop containing nucleotide triphosphate hydrolases"/>
    <property type="match status" value="1"/>
</dbReference>
<dbReference type="GO" id="GO:0045505">
    <property type="term" value="F:dynein intermediate chain binding"/>
    <property type="evidence" value="ECO:0007669"/>
    <property type="project" value="InterPro"/>
</dbReference>
<keyword evidence="4" id="KW-1185">Reference proteome</keyword>
<feature type="non-terminal residue" evidence="3">
    <location>
        <position position="1"/>
    </location>
</feature>
<organism evidence="3 4">
    <name type="scientific">Candidula unifasciata</name>
    <dbReference type="NCBI Taxonomy" id="100452"/>
    <lineage>
        <taxon>Eukaryota</taxon>
        <taxon>Metazoa</taxon>
        <taxon>Spiralia</taxon>
        <taxon>Lophotrochozoa</taxon>
        <taxon>Mollusca</taxon>
        <taxon>Gastropoda</taxon>
        <taxon>Heterobranchia</taxon>
        <taxon>Euthyneura</taxon>
        <taxon>Panpulmonata</taxon>
        <taxon>Eupulmonata</taxon>
        <taxon>Stylommatophora</taxon>
        <taxon>Helicina</taxon>
        <taxon>Helicoidea</taxon>
        <taxon>Geomitridae</taxon>
        <taxon>Candidula</taxon>
    </lineage>
</organism>
<reference evidence="3" key="1">
    <citation type="submission" date="2021-04" db="EMBL/GenBank/DDBJ databases">
        <authorList>
            <consortium name="Molecular Ecology Group"/>
        </authorList>
    </citation>
    <scope>NUCLEOTIDE SEQUENCE</scope>
</reference>
<dbReference type="InterPro" id="IPR024317">
    <property type="entry name" value="Dynein_heavy_chain_D4_dom"/>
</dbReference>
<sequence length="181" mass="20608">SYNMNNLMDDLKFLYRTAGQQGKGITFIFTDNEIKDESFLEYINNILSSGEISNLFAKDEIDEITGELIAVMKKEFPKRPPSQENLYDYFMSRARANLHTVLCFSPVGNKFRARSLKFPGLISGCTMDWFSKWPQEALVAVSTHFLGPFKMEAAPEAKMNLIEMMGSVHDGVAKVCNDYFE</sequence>
<dbReference type="Pfam" id="PF12780">
    <property type="entry name" value="AAA_8"/>
    <property type="match status" value="1"/>
</dbReference>
<dbReference type="FunFam" id="3.40.50.300:FF:005616">
    <property type="entry name" value="Dynein, axonemal, heavy chain 11"/>
    <property type="match status" value="1"/>
</dbReference>
<dbReference type="GO" id="GO:0051959">
    <property type="term" value="F:dynein light intermediate chain binding"/>
    <property type="evidence" value="ECO:0007669"/>
    <property type="project" value="InterPro"/>
</dbReference>
<feature type="non-terminal residue" evidence="3">
    <location>
        <position position="181"/>
    </location>
</feature>
<dbReference type="SUPFAM" id="SSF52540">
    <property type="entry name" value="P-loop containing nucleoside triphosphate hydrolases"/>
    <property type="match status" value="1"/>
</dbReference>
<dbReference type="InterPro" id="IPR026983">
    <property type="entry name" value="DHC"/>
</dbReference>
<feature type="domain" description="Dynein heavy chain AAA module D4" evidence="2">
    <location>
        <begin position="2"/>
        <end position="181"/>
    </location>
</feature>
<evidence type="ECO:0000259" key="2">
    <source>
        <dbReference type="Pfam" id="PF12780"/>
    </source>
</evidence>
<comment type="similarity">
    <text evidence="1">Belongs to the dynein heavy chain family.</text>
</comment>
<evidence type="ECO:0000313" key="3">
    <source>
        <dbReference type="EMBL" id="CAG5131665.1"/>
    </source>
</evidence>
<evidence type="ECO:0000256" key="1">
    <source>
        <dbReference type="ARBA" id="ARBA00008887"/>
    </source>
</evidence>
<proteinExistence type="inferred from homology"/>
<accession>A0A8S3ZVN4</accession>
<name>A0A8S3ZVN4_9EUPU</name>
<evidence type="ECO:0000313" key="4">
    <source>
        <dbReference type="Proteomes" id="UP000678393"/>
    </source>
</evidence>
<dbReference type="EMBL" id="CAJHNH020004779">
    <property type="protein sequence ID" value="CAG5131665.1"/>
    <property type="molecule type" value="Genomic_DNA"/>
</dbReference>